<comment type="caution">
    <text evidence="9">The sequence shown here is derived from an EMBL/GenBank/DDBJ whole genome shotgun (WGS) entry which is preliminary data.</text>
</comment>
<dbReference type="PROSITE" id="PS50928">
    <property type="entry name" value="ABC_TM1"/>
    <property type="match status" value="1"/>
</dbReference>
<dbReference type="RefSeq" id="WP_232570532.1">
    <property type="nucleotide sequence ID" value="NZ_CP089466.1"/>
</dbReference>
<dbReference type="Gene3D" id="1.10.3720.10">
    <property type="entry name" value="MetI-like"/>
    <property type="match status" value="1"/>
</dbReference>
<feature type="transmembrane region" description="Helical" evidence="7">
    <location>
        <begin position="197"/>
        <end position="213"/>
    </location>
</feature>
<name>A0ABD5NH65_9EURY</name>
<sequence>MSYAAFVARRGAFAVFAAFLVVSLTFGVVASVPNPELGAELAGAERSGATPAQLDRIEAQYYAEHGGRGGLVERYVDYVAGVATLDWGQSYEFDRPVVDVVADRLPYTLAYVVPGVLLSFVLGAAFGVAGAFGRDGLLDRGSRVVAYLAMGLPAFWVVHYLDVVHPWTLPWLSPARVVISASRRVSEVWAFSHPLRYVWPSLVLSLGLVAGLLQHSRAEALEYERAQFVKLLEAKGASRLRVARHVLRNAAIPILTLSFVEVLGILMLNVYIIEGVFAIPGLGTISLFAIENQDVPLVVGTTMVLVFIGIGGNFLQDLLYGYLDPGVDER</sequence>
<keyword evidence="5 7" id="KW-1133">Transmembrane helix</keyword>
<accession>A0ABD5NH65</accession>
<evidence type="ECO:0000256" key="3">
    <source>
        <dbReference type="ARBA" id="ARBA00022475"/>
    </source>
</evidence>
<evidence type="ECO:0000256" key="5">
    <source>
        <dbReference type="ARBA" id="ARBA00022989"/>
    </source>
</evidence>
<feature type="transmembrane region" description="Helical" evidence="7">
    <location>
        <begin position="271"/>
        <end position="290"/>
    </location>
</feature>
<evidence type="ECO:0000313" key="9">
    <source>
        <dbReference type="EMBL" id="MFC3478357.1"/>
    </source>
</evidence>
<organism evidence="9 10">
    <name type="scientific">Halobacterium litoreum</name>
    <dbReference type="NCBI Taxonomy" id="2039234"/>
    <lineage>
        <taxon>Archaea</taxon>
        <taxon>Methanobacteriati</taxon>
        <taxon>Methanobacteriota</taxon>
        <taxon>Stenosarchaea group</taxon>
        <taxon>Halobacteria</taxon>
        <taxon>Halobacteriales</taxon>
        <taxon>Halobacteriaceae</taxon>
        <taxon>Halobacterium</taxon>
    </lineage>
</organism>
<keyword evidence="4 7" id="KW-0812">Transmembrane</keyword>
<evidence type="ECO:0000259" key="8">
    <source>
        <dbReference type="PROSITE" id="PS50928"/>
    </source>
</evidence>
<dbReference type="InterPro" id="IPR000515">
    <property type="entry name" value="MetI-like"/>
</dbReference>
<reference evidence="9 10" key="1">
    <citation type="journal article" date="2019" name="Int. J. Syst. Evol. Microbiol.">
        <title>The Global Catalogue of Microorganisms (GCM) 10K type strain sequencing project: providing services to taxonomists for standard genome sequencing and annotation.</title>
        <authorList>
            <consortium name="The Broad Institute Genomics Platform"/>
            <consortium name="The Broad Institute Genome Sequencing Center for Infectious Disease"/>
            <person name="Wu L."/>
            <person name="Ma J."/>
        </authorList>
    </citation>
    <scope>NUCLEOTIDE SEQUENCE [LARGE SCALE GENOMIC DNA]</scope>
    <source>
        <strain evidence="9 10">CGMCC 1.12562</strain>
    </source>
</reference>
<keyword evidence="6 7" id="KW-0472">Membrane</keyword>
<gene>
    <name evidence="9" type="ORF">ACFOKC_11570</name>
</gene>
<feature type="transmembrane region" description="Helical" evidence="7">
    <location>
        <begin position="297"/>
        <end position="315"/>
    </location>
</feature>
<dbReference type="Pfam" id="PF00528">
    <property type="entry name" value="BPD_transp_1"/>
    <property type="match status" value="1"/>
</dbReference>
<feature type="transmembrane region" description="Helical" evidence="7">
    <location>
        <begin position="109"/>
        <end position="132"/>
    </location>
</feature>
<comment type="similarity">
    <text evidence="7">Belongs to the binding-protein-dependent transport system permease family.</text>
</comment>
<dbReference type="SUPFAM" id="SSF161098">
    <property type="entry name" value="MetI-like"/>
    <property type="match status" value="1"/>
</dbReference>
<dbReference type="EMBL" id="JBHRWN010000002">
    <property type="protein sequence ID" value="MFC3478357.1"/>
    <property type="molecule type" value="Genomic_DNA"/>
</dbReference>
<dbReference type="PANTHER" id="PTHR43163:SF6">
    <property type="entry name" value="DIPEPTIDE TRANSPORT SYSTEM PERMEASE PROTEIN DPPB-RELATED"/>
    <property type="match status" value="1"/>
</dbReference>
<dbReference type="GeneID" id="69118632"/>
<dbReference type="CDD" id="cd06261">
    <property type="entry name" value="TM_PBP2"/>
    <property type="match status" value="1"/>
</dbReference>
<dbReference type="GO" id="GO:0005886">
    <property type="term" value="C:plasma membrane"/>
    <property type="evidence" value="ECO:0007669"/>
    <property type="project" value="UniProtKB-SubCell"/>
</dbReference>
<feature type="transmembrane region" description="Helical" evidence="7">
    <location>
        <begin position="12"/>
        <end position="32"/>
    </location>
</feature>
<feature type="domain" description="ABC transmembrane type-1" evidence="8">
    <location>
        <begin position="105"/>
        <end position="316"/>
    </location>
</feature>
<evidence type="ECO:0000256" key="7">
    <source>
        <dbReference type="RuleBase" id="RU363032"/>
    </source>
</evidence>
<keyword evidence="10" id="KW-1185">Reference proteome</keyword>
<proteinExistence type="inferred from homology"/>
<evidence type="ECO:0000313" key="10">
    <source>
        <dbReference type="Proteomes" id="UP001595660"/>
    </source>
</evidence>
<feature type="transmembrane region" description="Helical" evidence="7">
    <location>
        <begin position="246"/>
        <end position="265"/>
    </location>
</feature>
<protein>
    <submittedName>
        <fullName evidence="9">ABC transporter permease</fullName>
    </submittedName>
</protein>
<dbReference type="InterPro" id="IPR035906">
    <property type="entry name" value="MetI-like_sf"/>
</dbReference>
<dbReference type="AlphaFoldDB" id="A0ABD5NH65"/>
<keyword evidence="2 7" id="KW-0813">Transport</keyword>
<comment type="subcellular location">
    <subcellularLocation>
        <location evidence="1 7">Cell membrane</location>
        <topology evidence="1 7">Multi-pass membrane protein</topology>
    </subcellularLocation>
</comment>
<dbReference type="PANTHER" id="PTHR43163">
    <property type="entry name" value="DIPEPTIDE TRANSPORT SYSTEM PERMEASE PROTEIN DPPB-RELATED"/>
    <property type="match status" value="1"/>
</dbReference>
<evidence type="ECO:0000256" key="6">
    <source>
        <dbReference type="ARBA" id="ARBA00023136"/>
    </source>
</evidence>
<keyword evidence="3" id="KW-1003">Cell membrane</keyword>
<evidence type="ECO:0000256" key="2">
    <source>
        <dbReference type="ARBA" id="ARBA00022448"/>
    </source>
</evidence>
<evidence type="ECO:0000256" key="1">
    <source>
        <dbReference type="ARBA" id="ARBA00004651"/>
    </source>
</evidence>
<feature type="transmembrane region" description="Helical" evidence="7">
    <location>
        <begin position="144"/>
        <end position="161"/>
    </location>
</feature>
<evidence type="ECO:0000256" key="4">
    <source>
        <dbReference type="ARBA" id="ARBA00022692"/>
    </source>
</evidence>
<dbReference type="Proteomes" id="UP001595660">
    <property type="component" value="Unassembled WGS sequence"/>
</dbReference>